<dbReference type="GO" id="GO:0000462">
    <property type="term" value="P:maturation of SSU-rRNA from tricistronic rRNA transcript (SSU-rRNA, 5.8S rRNA, LSU-rRNA)"/>
    <property type="evidence" value="ECO:0000318"/>
    <property type="project" value="GO_Central"/>
</dbReference>
<dbReference type="Pfam" id="PF04000">
    <property type="entry name" value="Sas10_Utp3"/>
    <property type="match status" value="1"/>
</dbReference>
<dbReference type="GO" id="GO:0005730">
    <property type="term" value="C:nucleolus"/>
    <property type="evidence" value="ECO:0000318"/>
    <property type="project" value="GO_Central"/>
</dbReference>
<dbReference type="GO" id="GO:0032040">
    <property type="term" value="C:small-subunit processome"/>
    <property type="evidence" value="ECO:0000318"/>
    <property type="project" value="GO_Central"/>
</dbReference>
<dbReference type="eggNOG" id="KOG3117">
    <property type="taxonomic scope" value="Eukaryota"/>
</dbReference>
<dbReference type="VEuPathDB" id="TrichDB:TVAG_091630"/>
<dbReference type="InterPro" id="IPR007146">
    <property type="entry name" value="Sas10/Utp3/C1D"/>
</dbReference>
<dbReference type="VEuPathDB" id="TrichDB:TVAGG3_0160630"/>
<organism evidence="1 2">
    <name type="scientific">Trichomonas vaginalis (strain ATCC PRA-98 / G3)</name>
    <dbReference type="NCBI Taxonomy" id="412133"/>
    <lineage>
        <taxon>Eukaryota</taxon>
        <taxon>Metamonada</taxon>
        <taxon>Parabasalia</taxon>
        <taxon>Trichomonadida</taxon>
        <taxon>Trichomonadidae</taxon>
        <taxon>Trichomonas</taxon>
    </lineage>
</organism>
<protein>
    <submittedName>
        <fullName evidence="1">Uncharacterized protein</fullName>
    </submittedName>
</protein>
<dbReference type="RefSeq" id="XP_001302903.1">
    <property type="nucleotide sequence ID" value="XM_001302902.1"/>
</dbReference>
<dbReference type="Proteomes" id="UP000001542">
    <property type="component" value="Unassembled WGS sequence"/>
</dbReference>
<gene>
    <name evidence="1" type="ORF">TVAG_091630</name>
</gene>
<dbReference type="PANTHER" id="PTHR13237">
    <property type="entry name" value="SOMETHING ABOUT SILENCING PROTEIN 10-RELATED"/>
    <property type="match status" value="1"/>
</dbReference>
<dbReference type="OMA" id="PVHYNET"/>
<dbReference type="InParanoid" id="A2FYQ1"/>
<accession>A2FYQ1</accession>
<name>A2FYQ1_TRIV3</name>
<dbReference type="KEGG" id="tva:4747650"/>
<reference evidence="1" key="2">
    <citation type="journal article" date="2007" name="Science">
        <title>Draft genome sequence of the sexually transmitted pathogen Trichomonas vaginalis.</title>
        <authorList>
            <person name="Carlton J.M."/>
            <person name="Hirt R.P."/>
            <person name="Silva J.C."/>
            <person name="Delcher A.L."/>
            <person name="Schatz M."/>
            <person name="Zhao Q."/>
            <person name="Wortman J.R."/>
            <person name="Bidwell S.L."/>
            <person name="Alsmark U.C.M."/>
            <person name="Besteiro S."/>
            <person name="Sicheritz-Ponten T."/>
            <person name="Noel C.J."/>
            <person name="Dacks J.B."/>
            <person name="Foster P.G."/>
            <person name="Simillion C."/>
            <person name="Van de Peer Y."/>
            <person name="Miranda-Saavedra D."/>
            <person name="Barton G.J."/>
            <person name="Westrop G.D."/>
            <person name="Mueller S."/>
            <person name="Dessi D."/>
            <person name="Fiori P.L."/>
            <person name="Ren Q."/>
            <person name="Paulsen I."/>
            <person name="Zhang H."/>
            <person name="Bastida-Corcuera F.D."/>
            <person name="Simoes-Barbosa A."/>
            <person name="Brown M.T."/>
            <person name="Hayes R.D."/>
            <person name="Mukherjee M."/>
            <person name="Okumura C.Y."/>
            <person name="Schneider R."/>
            <person name="Smith A.J."/>
            <person name="Vanacova S."/>
            <person name="Villalvazo M."/>
            <person name="Haas B.J."/>
            <person name="Pertea M."/>
            <person name="Feldblyum T.V."/>
            <person name="Utterback T.R."/>
            <person name="Shu C.L."/>
            <person name="Osoegawa K."/>
            <person name="de Jong P.J."/>
            <person name="Hrdy I."/>
            <person name="Horvathova L."/>
            <person name="Zubacova Z."/>
            <person name="Dolezal P."/>
            <person name="Malik S.B."/>
            <person name="Logsdon J.M. Jr."/>
            <person name="Henze K."/>
            <person name="Gupta A."/>
            <person name="Wang C.C."/>
            <person name="Dunne R.L."/>
            <person name="Upcroft J.A."/>
            <person name="Upcroft P."/>
            <person name="White O."/>
            <person name="Salzberg S.L."/>
            <person name="Tang P."/>
            <person name="Chiu C.-H."/>
            <person name="Lee Y.-S."/>
            <person name="Embley T.M."/>
            <person name="Coombs G.H."/>
            <person name="Mottram J.C."/>
            <person name="Tachezy J."/>
            <person name="Fraser-Liggett C.M."/>
            <person name="Johnson P.J."/>
        </authorList>
    </citation>
    <scope>NUCLEOTIDE SEQUENCE [LARGE SCALE GENOMIC DNA]</scope>
    <source>
        <strain evidence="1">G3</strain>
    </source>
</reference>
<proteinExistence type="predicted"/>
<reference evidence="1" key="1">
    <citation type="submission" date="2006-10" db="EMBL/GenBank/DDBJ databases">
        <authorList>
            <person name="Amadeo P."/>
            <person name="Zhao Q."/>
            <person name="Wortman J."/>
            <person name="Fraser-Liggett C."/>
            <person name="Carlton J."/>
        </authorList>
    </citation>
    <scope>NUCLEOTIDE SEQUENCE</scope>
    <source>
        <strain evidence="1">G3</strain>
    </source>
</reference>
<dbReference type="AlphaFoldDB" id="A2FYQ1"/>
<keyword evidence="2" id="KW-1185">Reference proteome</keyword>
<evidence type="ECO:0000313" key="2">
    <source>
        <dbReference type="Proteomes" id="UP000001542"/>
    </source>
</evidence>
<dbReference type="OrthoDB" id="203440at2759"/>
<sequence>MSDEEMELLPGISLQQAVPVKQTETGSVSVVSEEQTLRKISVEQKSELLVHLKKIIQSANEVHGIFQKVNTKVQNDTAASVDGISLLQVRNHCLVEYLESLASYGATRCRGGELKDPIDKLVTNRCIIEKIKPLEKQLQYQINKYAEIEKGNTQNYRANPDSMLQSGEQAQQAEGMVSATYQAPKVSSTLYPKAESDQKKEAKYARSIRARTKGDALMDEVAADITEDPLEAGRKANASRELREFMKRQKEIEEFEEEHFVRLQRSKKDKAMMKKIEQMQGSLEGILDYGHIQTDAQREARRSQSKKK</sequence>
<dbReference type="EMBL" id="DS114149">
    <property type="protein sequence ID" value="EAX89973.1"/>
    <property type="molecule type" value="Genomic_DNA"/>
</dbReference>
<dbReference type="STRING" id="5722.A2FYQ1"/>
<dbReference type="FunCoup" id="A2FYQ1">
    <property type="interactions" value="927"/>
</dbReference>
<evidence type="ECO:0000313" key="1">
    <source>
        <dbReference type="EMBL" id="EAX89973.1"/>
    </source>
</evidence>
<dbReference type="PANTHER" id="PTHR13237:SF9">
    <property type="entry name" value="NEUROGUIDIN"/>
    <property type="match status" value="1"/>
</dbReference>